<feature type="signal peptide" evidence="1">
    <location>
        <begin position="1"/>
        <end position="28"/>
    </location>
</feature>
<feature type="chain" id="PRO_5015150052" description="Conjugal transfer protein TrbM" evidence="1">
    <location>
        <begin position="29"/>
        <end position="175"/>
    </location>
</feature>
<evidence type="ECO:0008006" key="4">
    <source>
        <dbReference type="Google" id="ProtNLM"/>
    </source>
</evidence>
<proteinExistence type="predicted"/>
<name>A0A2P7BUH7_9HYPH</name>
<dbReference type="AlphaFoldDB" id="A0A2P7BUH7"/>
<keyword evidence="1" id="KW-0732">Signal</keyword>
<dbReference type="EMBL" id="PGGO01000002">
    <property type="protein sequence ID" value="PSH70126.1"/>
    <property type="molecule type" value="Genomic_DNA"/>
</dbReference>
<evidence type="ECO:0000313" key="2">
    <source>
        <dbReference type="EMBL" id="PSH70126.1"/>
    </source>
</evidence>
<protein>
    <recommendedName>
        <fullName evidence="4">Conjugal transfer protein TrbM</fullName>
    </recommendedName>
</protein>
<evidence type="ECO:0000313" key="3">
    <source>
        <dbReference type="Proteomes" id="UP000241444"/>
    </source>
</evidence>
<reference evidence="3" key="1">
    <citation type="submission" date="2017-11" db="EMBL/GenBank/DDBJ databases">
        <authorList>
            <person name="Kuznetsova I."/>
            <person name="Sazanova A."/>
            <person name="Chirak E."/>
            <person name="Safronova V."/>
            <person name="Willems A."/>
        </authorList>
    </citation>
    <scope>NUCLEOTIDE SEQUENCE [LARGE SCALE GENOMIC DNA]</scope>
    <source>
        <strain evidence="3">STM 196</strain>
    </source>
</reference>
<dbReference type="RefSeq" id="WP_133624467.1">
    <property type="nucleotide sequence ID" value="NZ_PGGO01000002.1"/>
</dbReference>
<dbReference type="Proteomes" id="UP000241444">
    <property type="component" value="Unassembled WGS sequence"/>
</dbReference>
<evidence type="ECO:0000256" key="1">
    <source>
        <dbReference type="SAM" id="SignalP"/>
    </source>
</evidence>
<dbReference type="OrthoDB" id="8162253at2"/>
<organism evidence="2 3">
    <name type="scientific">Phyllobacterium brassicacearum</name>
    <dbReference type="NCBI Taxonomy" id="314235"/>
    <lineage>
        <taxon>Bacteria</taxon>
        <taxon>Pseudomonadati</taxon>
        <taxon>Pseudomonadota</taxon>
        <taxon>Alphaproteobacteria</taxon>
        <taxon>Hyphomicrobiales</taxon>
        <taxon>Phyllobacteriaceae</taxon>
        <taxon>Phyllobacterium</taxon>
    </lineage>
</organism>
<keyword evidence="3" id="KW-1185">Reference proteome</keyword>
<comment type="caution">
    <text evidence="2">The sequence shown here is derived from an EMBL/GenBank/DDBJ whole genome shotgun (WGS) entry which is preliminary data.</text>
</comment>
<accession>A0A2P7BUH7</accession>
<sequence>MSSNVLNMALFLGGLIAAGMAVPAPARADDWACKVALCISNPAGPMAVSQCVPPMRKLYRHLARGGSFPICKSADGDVNVRRYGQEHYDDCPAGTKAVNRTIGDKGRGNRRYCETFAPVKGARSIGRGDSDRQYAVRIINGKRVWGRVQLSLPPRREKPSYLEYVVRGQTQRIWW</sequence>
<gene>
    <name evidence="2" type="ORF">CU102_03235</name>
</gene>